<sequence length="255" mass="28393">MAKGVNKVRKSIEQRKKLRGVIPKENGQKQIFPSIPEEEEKHGYYPIFTDASTSRGRVSENPISSGIILRALLSTMLFFGVALLWQVDSSSLKGPKLWTSNVLEEEFPFAKVNVWYRDTFGAPLAFSPGNVVNDKNQEVLALPVSGNITEQFSGEGIRIEPGAAADVSVLHEGIVVFAGNDRDTNKTVVVQHADDSISSYGFLSEIDVHLYQYVANNQRIGQFTPTEDSETVYFSIEKDNHYLDPVQVIQVDDLQ</sequence>
<dbReference type="CDD" id="cd12797">
    <property type="entry name" value="M23_peptidase"/>
    <property type="match status" value="1"/>
</dbReference>
<dbReference type="Gene3D" id="2.70.70.10">
    <property type="entry name" value="Glucose Permease (Domain IIA)"/>
    <property type="match status" value="1"/>
</dbReference>
<dbReference type="InterPro" id="IPR011055">
    <property type="entry name" value="Dup_hybrid_motif"/>
</dbReference>
<evidence type="ECO:0000313" key="3">
    <source>
        <dbReference type="EMBL" id="AXI09588.1"/>
    </source>
</evidence>
<dbReference type="SUPFAM" id="SSF51261">
    <property type="entry name" value="Duplicated hybrid motif"/>
    <property type="match status" value="1"/>
</dbReference>
<dbReference type="OrthoDB" id="2986589at2"/>
<dbReference type="AlphaFoldDB" id="A0A345PHV8"/>
<keyword evidence="1" id="KW-1133">Transmembrane helix</keyword>
<keyword evidence="1" id="KW-0812">Transmembrane</keyword>
<dbReference type="Pfam" id="PF01551">
    <property type="entry name" value="Peptidase_M23"/>
    <property type="match status" value="1"/>
</dbReference>
<organism evidence="3 4">
    <name type="scientific">Oceanobacillus zhaokaii</name>
    <dbReference type="NCBI Taxonomy" id="2052660"/>
    <lineage>
        <taxon>Bacteria</taxon>
        <taxon>Bacillati</taxon>
        <taxon>Bacillota</taxon>
        <taxon>Bacilli</taxon>
        <taxon>Bacillales</taxon>
        <taxon>Bacillaceae</taxon>
        <taxon>Oceanobacillus</taxon>
    </lineage>
</organism>
<dbReference type="Proteomes" id="UP000253908">
    <property type="component" value="Chromosome"/>
</dbReference>
<dbReference type="InterPro" id="IPR016047">
    <property type="entry name" value="M23ase_b-sheet_dom"/>
</dbReference>
<name>A0A345PHV8_9BACI</name>
<evidence type="ECO:0000313" key="4">
    <source>
        <dbReference type="Proteomes" id="UP000253908"/>
    </source>
</evidence>
<reference evidence="4" key="1">
    <citation type="submission" date="2017-11" db="EMBL/GenBank/DDBJ databases">
        <authorList>
            <person name="Zhu W."/>
        </authorList>
    </citation>
    <scope>NUCLEOTIDE SEQUENCE [LARGE SCALE GENOMIC DNA]</scope>
    <source>
        <strain evidence="4">160</strain>
    </source>
</reference>
<accession>A0A345PHV8</accession>
<keyword evidence="1" id="KW-0472">Membrane</keyword>
<feature type="transmembrane region" description="Helical" evidence="1">
    <location>
        <begin position="67"/>
        <end position="87"/>
    </location>
</feature>
<protein>
    <submittedName>
        <fullName evidence="3">M23 family peptidase</fullName>
    </submittedName>
</protein>
<gene>
    <name evidence="3" type="ORF">CUC15_11930</name>
</gene>
<evidence type="ECO:0000256" key="1">
    <source>
        <dbReference type="SAM" id="Phobius"/>
    </source>
</evidence>
<proteinExistence type="predicted"/>
<dbReference type="RefSeq" id="WP_114916876.1">
    <property type="nucleotide sequence ID" value="NZ_CP024848.1"/>
</dbReference>
<feature type="domain" description="M23ase beta-sheet core" evidence="2">
    <location>
        <begin position="155"/>
        <end position="245"/>
    </location>
</feature>
<dbReference type="KEGG" id="ocn:CUC15_11930"/>
<evidence type="ECO:0000259" key="2">
    <source>
        <dbReference type="Pfam" id="PF01551"/>
    </source>
</evidence>
<keyword evidence="4" id="KW-1185">Reference proteome</keyword>
<dbReference type="EMBL" id="CP024848">
    <property type="protein sequence ID" value="AXI09588.1"/>
    <property type="molecule type" value="Genomic_DNA"/>
</dbReference>